<dbReference type="Gene3D" id="1.10.10.10">
    <property type="entry name" value="Winged helix-like DNA-binding domain superfamily/Winged helix DNA-binding domain"/>
    <property type="match status" value="1"/>
</dbReference>
<dbReference type="PANTHER" id="PTHR47429:SF2">
    <property type="entry name" value="PROTEIN TWIN LOV 1"/>
    <property type="match status" value="1"/>
</dbReference>
<dbReference type="AlphaFoldDB" id="A0A4U2Z9N4"/>
<evidence type="ECO:0000313" key="6">
    <source>
        <dbReference type="EMBL" id="TKI70844.1"/>
    </source>
</evidence>
<sequence length="240" mass="28068">MKSNDLIRLTNSCYWSVQTESLFVDGEYAKLSISQKKLFKFLVKNINRPVLNLDILYELNDSQEREFNEKSVRNFITGLRKSLPCVNIVNIYGGYYMLKSEQISRSLKIKEQFFEIIEQSKNPIVVTNPNEYDNPIIYVNEAFCELFGYEYEEAVGQNCRFLHGNDTKQEALKQIREALSAQKPVEVNICNYTKEGNMVYEDLTISPIFDKQKEQLSYFLGIYKDIRSVPLFLEQVQKVL</sequence>
<dbReference type="Pfam" id="PF13426">
    <property type="entry name" value="PAS_9"/>
    <property type="match status" value="1"/>
</dbReference>
<evidence type="ECO:0000256" key="1">
    <source>
        <dbReference type="ARBA" id="ARBA00022630"/>
    </source>
</evidence>
<dbReference type="SUPFAM" id="SSF46894">
    <property type="entry name" value="C-terminal effector domain of the bipartite response regulators"/>
    <property type="match status" value="1"/>
</dbReference>
<keyword evidence="7" id="KW-1185">Reference proteome</keyword>
<dbReference type="Proteomes" id="UP000309561">
    <property type="component" value="Unassembled WGS sequence"/>
</dbReference>
<accession>A0A4U2Z9N4</accession>
<evidence type="ECO:0000259" key="5">
    <source>
        <dbReference type="PROSITE" id="PS50113"/>
    </source>
</evidence>
<dbReference type="PANTHER" id="PTHR47429">
    <property type="entry name" value="PROTEIN TWIN LOV 1"/>
    <property type="match status" value="1"/>
</dbReference>
<dbReference type="InterPro" id="IPR000700">
    <property type="entry name" value="PAS-assoc_C"/>
</dbReference>
<comment type="caution">
    <text evidence="6">The sequence shown here is derived from an EMBL/GenBank/DDBJ whole genome shotgun (WGS) entry which is preliminary data.</text>
</comment>
<keyword evidence="1" id="KW-0285">Flavoprotein</keyword>
<dbReference type="Gene3D" id="3.30.450.20">
    <property type="entry name" value="PAS domain"/>
    <property type="match status" value="1"/>
</dbReference>
<name>A0A4U2Z9N4_9BACT</name>
<proteinExistence type="predicted"/>
<feature type="domain" description="PAS" evidence="4">
    <location>
        <begin position="109"/>
        <end position="182"/>
    </location>
</feature>
<protein>
    <submittedName>
        <fullName evidence="6">PAS domain-containing protein</fullName>
    </submittedName>
</protein>
<evidence type="ECO:0000256" key="3">
    <source>
        <dbReference type="ARBA" id="ARBA00022991"/>
    </source>
</evidence>
<dbReference type="CDD" id="cd00130">
    <property type="entry name" value="PAS"/>
    <property type="match status" value="1"/>
</dbReference>
<dbReference type="EMBL" id="SZPX01000001">
    <property type="protein sequence ID" value="TKI70844.1"/>
    <property type="molecule type" value="Genomic_DNA"/>
</dbReference>
<reference evidence="6 7" key="1">
    <citation type="submission" date="2019-04" db="EMBL/GenBank/DDBJ databases">
        <title>Sulfurimonas crateris sp. nov. a facultative anaerobic sulfur-oxidizing chemolithautotrophic bacterium isolated from a terrestrial mud vulcano.</title>
        <authorList>
            <person name="Ratnikova N.M."/>
            <person name="Slobodkin A.I."/>
            <person name="Merkel A.Y."/>
            <person name="Novikov A."/>
            <person name="Bonch-Osmolovskaya E.A."/>
            <person name="Slobodkina G.B."/>
        </authorList>
    </citation>
    <scope>NUCLEOTIDE SEQUENCE [LARGE SCALE GENOMIC DNA]</scope>
    <source>
        <strain evidence="6 7">SN118</strain>
    </source>
</reference>
<dbReference type="PROSITE" id="PS50112">
    <property type="entry name" value="PAS"/>
    <property type="match status" value="1"/>
</dbReference>
<evidence type="ECO:0000259" key="4">
    <source>
        <dbReference type="PROSITE" id="PS50112"/>
    </source>
</evidence>
<evidence type="ECO:0000313" key="7">
    <source>
        <dbReference type="Proteomes" id="UP000309561"/>
    </source>
</evidence>
<gene>
    <name evidence="6" type="ORF">FCU45_00180</name>
</gene>
<dbReference type="SMART" id="SM00091">
    <property type="entry name" value="PAS"/>
    <property type="match status" value="1"/>
</dbReference>
<evidence type="ECO:0000256" key="2">
    <source>
        <dbReference type="ARBA" id="ARBA00022643"/>
    </source>
</evidence>
<keyword evidence="2" id="KW-0288">FMN</keyword>
<dbReference type="InterPro" id="IPR016032">
    <property type="entry name" value="Sig_transdc_resp-reg_C-effctor"/>
</dbReference>
<dbReference type="RefSeq" id="WP_137011090.1">
    <property type="nucleotide sequence ID" value="NZ_SZPX01000001.1"/>
</dbReference>
<dbReference type="PROSITE" id="PS50113">
    <property type="entry name" value="PAC"/>
    <property type="match status" value="1"/>
</dbReference>
<feature type="domain" description="PAC" evidence="5">
    <location>
        <begin position="183"/>
        <end position="238"/>
    </location>
</feature>
<dbReference type="NCBIfam" id="TIGR00229">
    <property type="entry name" value="sensory_box"/>
    <property type="match status" value="1"/>
</dbReference>
<keyword evidence="3" id="KW-0157">Chromophore</keyword>
<dbReference type="InterPro" id="IPR036388">
    <property type="entry name" value="WH-like_DNA-bd_sf"/>
</dbReference>
<organism evidence="6 7">
    <name type="scientific">Sulfurimonas crateris</name>
    <dbReference type="NCBI Taxonomy" id="2574727"/>
    <lineage>
        <taxon>Bacteria</taxon>
        <taxon>Pseudomonadati</taxon>
        <taxon>Campylobacterota</taxon>
        <taxon>Epsilonproteobacteria</taxon>
        <taxon>Campylobacterales</taxon>
        <taxon>Sulfurimonadaceae</taxon>
        <taxon>Sulfurimonas</taxon>
    </lineage>
</organism>
<dbReference type="InterPro" id="IPR035965">
    <property type="entry name" value="PAS-like_dom_sf"/>
</dbReference>
<dbReference type="OrthoDB" id="489241at2"/>
<dbReference type="GO" id="GO:0003677">
    <property type="term" value="F:DNA binding"/>
    <property type="evidence" value="ECO:0007669"/>
    <property type="project" value="InterPro"/>
</dbReference>
<dbReference type="SUPFAM" id="SSF55785">
    <property type="entry name" value="PYP-like sensor domain (PAS domain)"/>
    <property type="match status" value="1"/>
</dbReference>
<dbReference type="InterPro" id="IPR000014">
    <property type="entry name" value="PAS"/>
</dbReference>
<dbReference type="GO" id="GO:0006355">
    <property type="term" value="P:regulation of DNA-templated transcription"/>
    <property type="evidence" value="ECO:0007669"/>
    <property type="project" value="InterPro"/>
</dbReference>